<dbReference type="EMBL" id="WAJR01000015">
    <property type="protein sequence ID" value="KAB1640289.1"/>
    <property type="molecule type" value="Genomic_DNA"/>
</dbReference>
<dbReference type="Proteomes" id="UP000468668">
    <property type="component" value="Unassembled WGS sequence"/>
</dbReference>
<evidence type="ECO:0000313" key="2">
    <source>
        <dbReference type="Proteomes" id="UP000468668"/>
    </source>
</evidence>
<evidence type="ECO:0000313" key="1">
    <source>
        <dbReference type="EMBL" id="KAB1640289.1"/>
    </source>
</evidence>
<name>A0A6N6NM26_9ACTN</name>
<dbReference type="AlphaFoldDB" id="A0A6N6NM26"/>
<organism evidence="1 2">
    <name type="scientific">Ellagibacter isourolithinifaciens</name>
    <dbReference type="NCBI Taxonomy" id="2137581"/>
    <lineage>
        <taxon>Bacteria</taxon>
        <taxon>Bacillati</taxon>
        <taxon>Actinomycetota</taxon>
        <taxon>Coriobacteriia</taxon>
        <taxon>Eggerthellales</taxon>
        <taxon>Eggerthellaceae</taxon>
        <taxon>Ellagibacter</taxon>
    </lineage>
</organism>
<accession>A0A6N6NM26</accession>
<proteinExistence type="predicted"/>
<comment type="caution">
    <text evidence="1">The sequence shown here is derived from an EMBL/GenBank/DDBJ whole genome shotgun (WGS) entry which is preliminary data.</text>
</comment>
<keyword evidence="2" id="KW-1185">Reference proteome</keyword>
<reference evidence="1 2" key="1">
    <citation type="submission" date="2019-09" db="EMBL/GenBank/DDBJ databases">
        <title>Whole genome shotgun sequencing (WGS) of Ellagibacter isourolithinifaciens DSM 104140(T) and Adlercreutzia muris DSM 29508(T).</title>
        <authorList>
            <person name="Stoll D.A."/>
            <person name="Danylec N."/>
            <person name="Huch M."/>
        </authorList>
    </citation>
    <scope>NUCLEOTIDE SEQUENCE [LARGE SCALE GENOMIC DNA]</scope>
    <source>
        <strain evidence="1 2">DSM 104140</strain>
    </source>
</reference>
<gene>
    <name evidence="1" type="ORF">F8C90_06975</name>
</gene>
<sequence>MLITAEPLISAVAELKQCNIERIGDGVNVPSLLVAYFEEKESNELLGKSASSVFPASHVARNTLICAIEHCDEGKCDLYANNPGSSSSRYIARFEKNLLEVANTYRGCDRSFREMGPRFDDEIECFSYLFDCFSRIPVFSNCPSVRKRRCIKEIKESKAEIESKLEPVFGQVRLFDCNQSGYSELLVCFLGVQKQWINLDVNAIRGENAFARSLFELLSDFASATNSTVAKYYEKPWWV</sequence>
<protein>
    <submittedName>
        <fullName evidence="1">Uncharacterized protein</fullName>
    </submittedName>
</protein>